<dbReference type="EMBL" id="WVTA01000002">
    <property type="protein sequence ID" value="KAK3216224.1"/>
    <property type="molecule type" value="Genomic_DNA"/>
</dbReference>
<name>A0AAN6M7X6_9PLEO</name>
<evidence type="ECO:0000313" key="2">
    <source>
        <dbReference type="Proteomes" id="UP001280581"/>
    </source>
</evidence>
<sequence length="345" mass="40137">METRKRNESTLLWTCVTGDLSQNTTATNVYLQERPGMLRAWKTAGVRLLLWKIKKAIFKWPTVMRIGRGRHDRRTVEVGGAMQKNGMKMKIGVARMEMQWLKEFRPHAVACTVSEPSALGAGHRRAPLLERRYHDAASAKRHAVRLQQLLCLLFRRHFDHRRRVLSVGSRPPEPAHRAHLHPVLRAEPFHRRPAYLAALRVHRQRYLDPVCLHRVPLESHQSRAWQCWLEPLCRRLPNRRLLVFVDRKLDHARAFVRSPYAESLDRRADEPLYTIHALLDGLLGHLRRGYLLRCAFSHSAHADHQLPQIVLVCRPCARRPRKRCTWALLAARWRQPTPMTASTAA</sequence>
<dbReference type="Proteomes" id="UP001280581">
    <property type="component" value="Unassembled WGS sequence"/>
</dbReference>
<gene>
    <name evidence="1" type="ORF">GRF29_8g2642360</name>
</gene>
<reference evidence="1 2" key="1">
    <citation type="submission" date="2021-02" db="EMBL/GenBank/DDBJ databases">
        <title>Genome assembly of Pseudopithomyces chartarum.</title>
        <authorList>
            <person name="Jauregui R."/>
            <person name="Singh J."/>
            <person name="Voisey C."/>
        </authorList>
    </citation>
    <scope>NUCLEOTIDE SEQUENCE [LARGE SCALE GENOMIC DNA]</scope>
    <source>
        <strain evidence="1 2">AGR01</strain>
    </source>
</reference>
<protein>
    <submittedName>
        <fullName evidence="1">Uncharacterized protein</fullName>
    </submittedName>
</protein>
<accession>A0AAN6M7X6</accession>
<keyword evidence="2" id="KW-1185">Reference proteome</keyword>
<organism evidence="1 2">
    <name type="scientific">Pseudopithomyces chartarum</name>
    <dbReference type="NCBI Taxonomy" id="1892770"/>
    <lineage>
        <taxon>Eukaryota</taxon>
        <taxon>Fungi</taxon>
        <taxon>Dikarya</taxon>
        <taxon>Ascomycota</taxon>
        <taxon>Pezizomycotina</taxon>
        <taxon>Dothideomycetes</taxon>
        <taxon>Pleosporomycetidae</taxon>
        <taxon>Pleosporales</taxon>
        <taxon>Massarineae</taxon>
        <taxon>Didymosphaeriaceae</taxon>
        <taxon>Pseudopithomyces</taxon>
    </lineage>
</organism>
<proteinExistence type="predicted"/>
<evidence type="ECO:0000313" key="1">
    <source>
        <dbReference type="EMBL" id="KAK3216224.1"/>
    </source>
</evidence>
<comment type="caution">
    <text evidence="1">The sequence shown here is derived from an EMBL/GenBank/DDBJ whole genome shotgun (WGS) entry which is preliminary data.</text>
</comment>
<dbReference type="AlphaFoldDB" id="A0AAN6M7X6"/>